<dbReference type="InterPro" id="IPR029021">
    <property type="entry name" value="Prot-tyrosine_phosphatase-like"/>
</dbReference>
<dbReference type="SUPFAM" id="SSF52799">
    <property type="entry name" value="(Phosphotyrosine protein) phosphatases II"/>
    <property type="match status" value="1"/>
</dbReference>
<sequence>MSKNYQALVPGRIFIGGADAIPELLEHEKIDIVYDLRAENTEGNYDYPRTHLQMYDKDSQQDESVEKALDEVAAAYESGKNIYFHCSTGRTRTGTLAVGTLLKLNQADNLEEAKAKAREVREVLNLDSQLITSLERIFPEKK</sequence>
<dbReference type="OrthoDB" id="2081133at2"/>
<keyword evidence="3" id="KW-1185">Reference proteome</keyword>
<dbReference type="PATRIC" id="fig|285983.3.peg.206"/>
<comment type="caution">
    <text evidence="2">The sequence shown here is derived from an EMBL/GenBank/DDBJ whole genome shotgun (WGS) entry which is preliminary data.</text>
</comment>
<protein>
    <submittedName>
        <fullName evidence="2">Protein tyrosine phosphatase</fullName>
    </submittedName>
</protein>
<gene>
    <name evidence="2" type="ORF">UB32_08450</name>
</gene>
<dbReference type="PROSITE" id="PS50056">
    <property type="entry name" value="TYR_PHOSPHATASE_2"/>
    <property type="match status" value="1"/>
</dbReference>
<dbReference type="RefSeq" id="WP_044392861.1">
    <property type="nucleotide sequence ID" value="NZ_JXIQ01000070.1"/>
</dbReference>
<dbReference type="InterPro" id="IPR000387">
    <property type="entry name" value="Tyr_Pase_dom"/>
</dbReference>
<dbReference type="Gene3D" id="3.90.190.10">
    <property type="entry name" value="Protein tyrosine phosphatase superfamily"/>
    <property type="match status" value="1"/>
</dbReference>
<dbReference type="InterPro" id="IPR016130">
    <property type="entry name" value="Tyr_Pase_AS"/>
</dbReference>
<dbReference type="InterPro" id="IPR000340">
    <property type="entry name" value="Dual-sp_phosphatase_cat-dom"/>
</dbReference>
<reference evidence="2 3" key="1">
    <citation type="submission" date="2015-01" db="EMBL/GenBank/DDBJ databases">
        <title>Draft genome sequences of the supercritical CO2 tolerant bacteria Bacillus subterraneus MITOT1 and Bacillus cereus MIT0214.</title>
        <authorList>
            <person name="Peet K.C."/>
            <person name="Thompson J.R."/>
        </authorList>
    </citation>
    <scope>NUCLEOTIDE SEQUENCE [LARGE SCALE GENOMIC DNA]</scope>
    <source>
        <strain evidence="2 3">MITOT1</strain>
    </source>
</reference>
<dbReference type="Pfam" id="PF00782">
    <property type="entry name" value="DSPc"/>
    <property type="match status" value="1"/>
</dbReference>
<accession>A0A0D6ZBL1</accession>
<evidence type="ECO:0000259" key="1">
    <source>
        <dbReference type="PROSITE" id="PS50056"/>
    </source>
</evidence>
<dbReference type="Proteomes" id="UP000032512">
    <property type="component" value="Unassembled WGS sequence"/>
</dbReference>
<dbReference type="AlphaFoldDB" id="A0A0D6ZBL1"/>
<proteinExistence type="predicted"/>
<dbReference type="EMBL" id="JXIQ01000070">
    <property type="protein sequence ID" value="KIY22421.1"/>
    <property type="molecule type" value="Genomic_DNA"/>
</dbReference>
<feature type="domain" description="Tyrosine specific protein phosphatases" evidence="1">
    <location>
        <begin position="63"/>
        <end position="121"/>
    </location>
</feature>
<evidence type="ECO:0000313" key="3">
    <source>
        <dbReference type="Proteomes" id="UP000032512"/>
    </source>
</evidence>
<dbReference type="PROSITE" id="PS00383">
    <property type="entry name" value="TYR_PHOSPHATASE_1"/>
    <property type="match status" value="1"/>
</dbReference>
<evidence type="ECO:0000313" key="2">
    <source>
        <dbReference type="EMBL" id="KIY22421.1"/>
    </source>
</evidence>
<name>A0A0D6ZBL1_9BACI</name>
<organism evidence="2 3">
    <name type="scientific">Mesobacillus subterraneus</name>
    <dbReference type="NCBI Taxonomy" id="285983"/>
    <lineage>
        <taxon>Bacteria</taxon>
        <taxon>Bacillati</taxon>
        <taxon>Bacillota</taxon>
        <taxon>Bacilli</taxon>
        <taxon>Bacillales</taxon>
        <taxon>Bacillaceae</taxon>
        <taxon>Mesobacillus</taxon>
    </lineage>
</organism>